<dbReference type="InterPro" id="IPR008914">
    <property type="entry name" value="PEBP"/>
</dbReference>
<dbReference type="Gene3D" id="3.90.280.10">
    <property type="entry name" value="PEBP-like"/>
    <property type="match status" value="1"/>
</dbReference>
<dbReference type="Proteomes" id="UP000614469">
    <property type="component" value="Unassembled WGS sequence"/>
</dbReference>
<accession>A0A8J6NHD5</accession>
<reference evidence="1 2" key="1">
    <citation type="submission" date="2020-08" db="EMBL/GenBank/DDBJ databases">
        <title>Bridging the membrane lipid divide: bacteria of the FCB group superphylum have the potential to synthesize archaeal ether lipids.</title>
        <authorList>
            <person name="Villanueva L."/>
            <person name="Von Meijenfeldt F.A.B."/>
            <person name="Westbye A.B."/>
            <person name="Yadav S."/>
            <person name="Hopmans E.C."/>
            <person name="Dutilh B.E."/>
            <person name="Sinninghe Damste J.S."/>
        </authorList>
    </citation>
    <scope>NUCLEOTIDE SEQUENCE [LARGE SCALE GENOMIC DNA]</scope>
    <source>
        <strain evidence="1">NIOZ-UU36</strain>
    </source>
</reference>
<dbReference type="NCBIfam" id="TIGR00481">
    <property type="entry name" value="YbhB/YbcL family Raf kinase inhibitor-like protein"/>
    <property type="match status" value="1"/>
</dbReference>
<evidence type="ECO:0000313" key="2">
    <source>
        <dbReference type="Proteomes" id="UP000614469"/>
    </source>
</evidence>
<dbReference type="EMBL" id="JACNJN010000137">
    <property type="protein sequence ID" value="MBC8336068.1"/>
    <property type="molecule type" value="Genomic_DNA"/>
</dbReference>
<organism evidence="1 2">
    <name type="scientific">Candidatus Desulfolinea nitratireducens</name>
    <dbReference type="NCBI Taxonomy" id="2841698"/>
    <lineage>
        <taxon>Bacteria</taxon>
        <taxon>Bacillati</taxon>
        <taxon>Chloroflexota</taxon>
        <taxon>Anaerolineae</taxon>
        <taxon>Anaerolineales</taxon>
        <taxon>Anaerolineales incertae sedis</taxon>
        <taxon>Candidatus Desulfolinea</taxon>
    </lineage>
</organism>
<dbReference type="InterPro" id="IPR005247">
    <property type="entry name" value="YbhB_YbcL/LppC-like"/>
</dbReference>
<sequence>MPFELTSPAFMHEADIPVKFSCDGDDISPPLAWSEPPVGTESLALIMDDPDAPVGTWDHWILFNIPADKGELEENLPVTGKNQDPGSIFVGNNSWNRSDYGGPCPPGGTHRYFFKLYALDTTLSFLPGVKKDDLLNAMEGHILAETHLMGTFTR</sequence>
<dbReference type="AlphaFoldDB" id="A0A8J6NHD5"/>
<proteinExistence type="predicted"/>
<dbReference type="PANTHER" id="PTHR30289:SF1">
    <property type="entry name" value="PEBP (PHOSPHATIDYLETHANOLAMINE-BINDING PROTEIN) FAMILY PROTEIN"/>
    <property type="match status" value="1"/>
</dbReference>
<gene>
    <name evidence="1" type="ORF">H8E29_12440</name>
</gene>
<dbReference type="PANTHER" id="PTHR30289">
    <property type="entry name" value="UNCHARACTERIZED PROTEIN YBCL-RELATED"/>
    <property type="match status" value="1"/>
</dbReference>
<protein>
    <submittedName>
        <fullName evidence="1">YbhB/YbcL family Raf kinase inhibitor-like protein</fullName>
    </submittedName>
</protein>
<name>A0A8J6NHD5_9CHLR</name>
<dbReference type="CDD" id="cd00865">
    <property type="entry name" value="PEBP_bact_arch"/>
    <property type="match status" value="1"/>
</dbReference>
<dbReference type="Pfam" id="PF01161">
    <property type="entry name" value="PBP"/>
    <property type="match status" value="1"/>
</dbReference>
<evidence type="ECO:0000313" key="1">
    <source>
        <dbReference type="EMBL" id="MBC8336068.1"/>
    </source>
</evidence>
<dbReference type="SUPFAM" id="SSF49777">
    <property type="entry name" value="PEBP-like"/>
    <property type="match status" value="1"/>
</dbReference>
<dbReference type="InterPro" id="IPR036610">
    <property type="entry name" value="PEBP-like_sf"/>
</dbReference>
<comment type="caution">
    <text evidence="1">The sequence shown here is derived from an EMBL/GenBank/DDBJ whole genome shotgun (WGS) entry which is preliminary data.</text>
</comment>